<evidence type="ECO:0000313" key="4">
    <source>
        <dbReference type="Proteomes" id="UP000000702"/>
    </source>
</evidence>
<keyword evidence="4" id="KW-1185">Reference proteome</keyword>
<dbReference type="VEuPathDB" id="TriTrypDB:TcIL3000_0_54420"/>
<gene>
    <name evidence="3" type="ORF">TCIL3000_0_54420</name>
</gene>
<feature type="signal peptide" evidence="2">
    <location>
        <begin position="1"/>
        <end position="18"/>
    </location>
</feature>
<evidence type="ECO:0000256" key="1">
    <source>
        <dbReference type="SAM" id="MobiDB-lite"/>
    </source>
</evidence>
<keyword evidence="2" id="KW-0732">Signal</keyword>
<proteinExistence type="predicted"/>
<reference evidence="4" key="1">
    <citation type="submission" date="2011-07" db="EMBL/GenBank/DDBJ databases">
        <title>Divergent evolution of antigenic variation in African trypanosomes.</title>
        <authorList>
            <person name="Jackson A.P."/>
            <person name="Berry A."/>
            <person name="Allison H.C."/>
            <person name="Burton P."/>
            <person name="Anderson J."/>
            <person name="Aslett M."/>
            <person name="Brown R."/>
            <person name="Corton N."/>
            <person name="Harris D."/>
            <person name="Hauser H."/>
            <person name="Gamble J."/>
            <person name="Gilderthorp R."/>
            <person name="McQuillan J."/>
            <person name="Quail M.A."/>
            <person name="Sanders M."/>
            <person name="Van Tonder A."/>
            <person name="Ginger M.L."/>
            <person name="Donelson J.E."/>
            <person name="Field M.C."/>
            <person name="Barry J.D."/>
            <person name="Berriman M."/>
            <person name="Hertz-Fowler C."/>
        </authorList>
    </citation>
    <scope>NUCLEOTIDE SEQUENCE [LARGE SCALE GENOMIC DNA]</scope>
    <source>
        <strain evidence="4">IL3000</strain>
    </source>
</reference>
<evidence type="ECO:0000256" key="2">
    <source>
        <dbReference type="SAM" id="SignalP"/>
    </source>
</evidence>
<evidence type="ECO:0000313" key="3">
    <source>
        <dbReference type="EMBL" id="CCD14868.1"/>
    </source>
</evidence>
<feature type="region of interest" description="Disordered" evidence="1">
    <location>
        <begin position="278"/>
        <end position="338"/>
    </location>
</feature>
<sequence length="355" mass="39787">MKMWRVVIVLIGAGAKSAITNHNGEHHATLCELLRAATRLWNATREHLHKDLQDALKHVIFGEVSEASAVNFTLPDAYGNSREKRRNWCGTRSPIENLWPGYSAPYDLVCLFTIGMRLAPFLERNLADTLCGAYRADLGCGRSRLGGRIWNERRGYGYQPNFLLATWTNVEVTARGEMLLPLTKVTLSKKWKIKQKLQKFTEILTTTGGFSGGTKYILGGSNFNNYQCSGERAEHACVEYPYCCRVFDKKLVHKNQTSWWKRLNKTLKRTTSELIVRATTIQSSSENPQSSTESSTSSPQDTNVPKPRTSRSTPGDPSETNTTESNPTAQPGRLNITSSMPITPLRSWLLAALFL</sequence>
<protein>
    <submittedName>
        <fullName evidence="3">Variant surface glycoprotein</fullName>
    </submittedName>
</protein>
<feature type="compositionally biased region" description="Polar residues" evidence="1">
    <location>
        <begin position="310"/>
        <end position="338"/>
    </location>
</feature>
<organism evidence="3 4">
    <name type="scientific">Trypanosoma congolense (strain IL3000)</name>
    <dbReference type="NCBI Taxonomy" id="1068625"/>
    <lineage>
        <taxon>Eukaryota</taxon>
        <taxon>Discoba</taxon>
        <taxon>Euglenozoa</taxon>
        <taxon>Kinetoplastea</taxon>
        <taxon>Metakinetoplastina</taxon>
        <taxon>Trypanosomatida</taxon>
        <taxon>Trypanosomatidae</taxon>
        <taxon>Trypanosoma</taxon>
        <taxon>Nannomonas</taxon>
    </lineage>
</organism>
<name>F9WC76_TRYCI</name>
<feature type="chain" id="PRO_5003390141" evidence="2">
    <location>
        <begin position="19"/>
        <end position="355"/>
    </location>
</feature>
<dbReference type="AlphaFoldDB" id="F9WC76"/>
<comment type="caution">
    <text evidence="3">The sequence shown here is derived from an EMBL/GenBank/DDBJ whole genome shotgun (WGS) entry which is preliminary data.</text>
</comment>
<dbReference type="Proteomes" id="UP000000702">
    <property type="component" value="Unassembled WGS sequence"/>
</dbReference>
<dbReference type="EMBL" id="CAEQ01001678">
    <property type="protein sequence ID" value="CCD14868.1"/>
    <property type="molecule type" value="Genomic_DNA"/>
</dbReference>
<accession>F9WC76</accession>
<reference evidence="3 4" key="2">
    <citation type="journal article" date="2012" name="Proc. Natl. Acad. Sci. U.S.A.">
        <title>Antigenic diversity is generated by distinct evolutionary mechanisms in African trypanosome species.</title>
        <authorList>
            <person name="Jackson A.P."/>
            <person name="Berry A."/>
            <person name="Aslett M."/>
            <person name="Allison H.C."/>
            <person name="Burton P."/>
            <person name="Vavrova-Anderson J."/>
            <person name="Brown R."/>
            <person name="Browne H."/>
            <person name="Corton N."/>
            <person name="Hauser H."/>
            <person name="Gamble J."/>
            <person name="Gilderthorp R."/>
            <person name="Marcello L."/>
            <person name="McQuillan J."/>
            <person name="Otto T.D."/>
            <person name="Quail M.A."/>
            <person name="Sanders M.J."/>
            <person name="van Tonder A."/>
            <person name="Ginger M.L."/>
            <person name="Field M.C."/>
            <person name="Barry J.D."/>
            <person name="Hertz-Fowler C."/>
            <person name="Berriman M."/>
        </authorList>
    </citation>
    <scope>NUCLEOTIDE SEQUENCE [LARGE SCALE GENOMIC DNA]</scope>
    <source>
        <strain evidence="3 4">IL3000</strain>
    </source>
</reference>
<feature type="compositionally biased region" description="Low complexity" evidence="1">
    <location>
        <begin position="282"/>
        <end position="299"/>
    </location>
</feature>